<feature type="domain" description="Serine aminopeptidase S33" evidence="2">
    <location>
        <begin position="48"/>
        <end position="212"/>
    </location>
</feature>
<name>A0A2W0HFJ4_9BACI</name>
<dbReference type="RefSeq" id="WP_110521400.1">
    <property type="nucleotide sequence ID" value="NZ_PDOF01000003.1"/>
</dbReference>
<dbReference type="InterPro" id="IPR022742">
    <property type="entry name" value="Hydrolase_4"/>
</dbReference>
<dbReference type="PRINTS" id="PR00111">
    <property type="entry name" value="ABHYDROLASE"/>
</dbReference>
<dbReference type="GO" id="GO:0004806">
    <property type="term" value="F:triacylglycerol lipase activity"/>
    <property type="evidence" value="ECO:0007669"/>
    <property type="project" value="TreeGrafter"/>
</dbReference>
<dbReference type="Proteomes" id="UP000248066">
    <property type="component" value="Unassembled WGS sequence"/>
</dbReference>
<dbReference type="AlphaFoldDB" id="A0A2W0HFJ4"/>
<sequence>MPWTSEPEYAGIYYEIKGSGPPLLFIHPPGMGHVTFRHQAEGLCRTHTVIQVDVRGNGRSGLDDRPLSMALLADDVRRVLDHARIRKTFLCGYSNGGSIVQEFAIRYPERTRGIVLLGGFSEVNSFLLRNEFRSGIIAARLRKMRTISEVLAAAHEKGEKRKELADYVRRTSPAFLAELYDMGLHYKSTDRLHRITSPVLLVYGQCDYYVHHYRYIFQKQLRVPCDVIFVAMASHQLPTKHHSELNRILKEFTEKTRAGEKRRQQRAAEAAGVDLPL</sequence>
<dbReference type="InterPro" id="IPR000073">
    <property type="entry name" value="AB_hydrolase_1"/>
</dbReference>
<comment type="caution">
    <text evidence="3">The sequence shown here is derived from an EMBL/GenBank/DDBJ whole genome shotgun (WGS) entry which is preliminary data.</text>
</comment>
<dbReference type="Gene3D" id="3.40.50.1820">
    <property type="entry name" value="alpha/beta hydrolase"/>
    <property type="match status" value="1"/>
</dbReference>
<dbReference type="PANTHER" id="PTHR43433:SF5">
    <property type="entry name" value="AB HYDROLASE-1 DOMAIN-CONTAINING PROTEIN"/>
    <property type="match status" value="1"/>
</dbReference>
<dbReference type="EMBL" id="PDOF01000003">
    <property type="protein sequence ID" value="PYZ96125.1"/>
    <property type="molecule type" value="Genomic_DNA"/>
</dbReference>
<evidence type="ECO:0000259" key="2">
    <source>
        <dbReference type="Pfam" id="PF12146"/>
    </source>
</evidence>
<dbReference type="GO" id="GO:0046503">
    <property type="term" value="P:glycerolipid catabolic process"/>
    <property type="evidence" value="ECO:0007669"/>
    <property type="project" value="TreeGrafter"/>
</dbReference>
<dbReference type="InterPro" id="IPR050471">
    <property type="entry name" value="AB_hydrolase"/>
</dbReference>
<keyword evidence="4" id="KW-1185">Reference proteome</keyword>
<keyword evidence="3" id="KW-0378">Hydrolase</keyword>
<gene>
    <name evidence="3" type="ORF">CR205_17310</name>
</gene>
<dbReference type="Pfam" id="PF12146">
    <property type="entry name" value="Hydrolase_4"/>
    <property type="match status" value="1"/>
</dbReference>
<protein>
    <submittedName>
        <fullName evidence="3">Hydrolase</fullName>
    </submittedName>
</protein>
<dbReference type="SUPFAM" id="SSF53474">
    <property type="entry name" value="alpha/beta-Hydrolases"/>
    <property type="match status" value="1"/>
</dbReference>
<evidence type="ECO:0000313" key="4">
    <source>
        <dbReference type="Proteomes" id="UP000248066"/>
    </source>
</evidence>
<evidence type="ECO:0000313" key="3">
    <source>
        <dbReference type="EMBL" id="PYZ96125.1"/>
    </source>
</evidence>
<accession>A0A2W0HFJ4</accession>
<dbReference type="PANTHER" id="PTHR43433">
    <property type="entry name" value="HYDROLASE, ALPHA/BETA FOLD FAMILY PROTEIN"/>
    <property type="match status" value="1"/>
</dbReference>
<organism evidence="3 4">
    <name type="scientific">Alteribacter lacisalsi</name>
    <dbReference type="NCBI Taxonomy" id="2045244"/>
    <lineage>
        <taxon>Bacteria</taxon>
        <taxon>Bacillati</taxon>
        <taxon>Bacillota</taxon>
        <taxon>Bacilli</taxon>
        <taxon>Bacillales</taxon>
        <taxon>Bacillaceae</taxon>
        <taxon>Alteribacter</taxon>
    </lineage>
</organism>
<proteinExistence type="predicted"/>
<feature type="region of interest" description="Disordered" evidence="1">
    <location>
        <begin position="256"/>
        <end position="277"/>
    </location>
</feature>
<dbReference type="InterPro" id="IPR029058">
    <property type="entry name" value="AB_hydrolase_fold"/>
</dbReference>
<dbReference type="OrthoDB" id="9805423at2"/>
<evidence type="ECO:0000256" key="1">
    <source>
        <dbReference type="SAM" id="MobiDB-lite"/>
    </source>
</evidence>
<reference evidence="3 4" key="1">
    <citation type="submission" date="2017-10" db="EMBL/GenBank/DDBJ databases">
        <title>Bacillus sp. nov., a halophilic bacterium isolated from a Yangshapao Lake.</title>
        <authorList>
            <person name="Wang H."/>
        </authorList>
    </citation>
    <scope>NUCLEOTIDE SEQUENCE [LARGE SCALE GENOMIC DNA]</scope>
    <source>
        <strain evidence="3 4">YSP-3</strain>
    </source>
</reference>
<feature type="compositionally biased region" description="Low complexity" evidence="1">
    <location>
        <begin position="267"/>
        <end position="277"/>
    </location>
</feature>